<protein>
    <recommendedName>
        <fullName evidence="4">Sulfotransferase family protein</fullName>
    </recommendedName>
</protein>
<accession>D0LQI3</accession>
<dbReference type="Gene3D" id="3.40.50.300">
    <property type="entry name" value="P-loop containing nucleotide triphosphate hydrolases"/>
    <property type="match status" value="1"/>
</dbReference>
<dbReference type="STRING" id="502025.Hoch_6523"/>
<dbReference type="KEGG" id="hoh:Hoch_6523"/>
<gene>
    <name evidence="2" type="ordered locus">Hoch_6523</name>
</gene>
<sequence length="296" mass="33322">MIITDDFVFVHLPKTGGTFVTTVLKRLYGARATDIHKHGGCDEIPPSHRDKPIVTCTRNPLDRYVSQYRFAWWRSYPELYCGLDAMQERFPRFPNLTFAEFVELANECFAGYYRGEPSGYDNESLVGEDRLGWHTEQFIRFFCRDPKDVFASLDTRALAEQSWREAMYPVTFLRAERLNQELYDYLLERGRTPEELAFVLETGKVYPAKGGRAVDDYWEGYYTPALARRVCRLERLLFDAFPDYAAEIDVILQAVGDPDGGDEHGDGDRGGYSGSGGGGGGASLSSVAGAPLGVEK</sequence>
<evidence type="ECO:0000313" key="2">
    <source>
        <dbReference type="EMBL" id="ACY18992.1"/>
    </source>
</evidence>
<dbReference type="AlphaFoldDB" id="D0LQI3"/>
<dbReference type="eggNOG" id="ENOG5033HVS">
    <property type="taxonomic scope" value="Bacteria"/>
</dbReference>
<dbReference type="OrthoDB" id="288532at2"/>
<dbReference type="EMBL" id="CP001804">
    <property type="protein sequence ID" value="ACY18992.1"/>
    <property type="molecule type" value="Genomic_DNA"/>
</dbReference>
<dbReference type="Proteomes" id="UP000001880">
    <property type="component" value="Chromosome"/>
</dbReference>
<feature type="compositionally biased region" description="Low complexity" evidence="1">
    <location>
        <begin position="283"/>
        <end position="296"/>
    </location>
</feature>
<feature type="compositionally biased region" description="Gly residues" evidence="1">
    <location>
        <begin position="270"/>
        <end position="282"/>
    </location>
</feature>
<dbReference type="InterPro" id="IPR027417">
    <property type="entry name" value="P-loop_NTPase"/>
</dbReference>
<name>D0LQI3_HALO1</name>
<dbReference type="SUPFAM" id="SSF52540">
    <property type="entry name" value="P-loop containing nucleoside triphosphate hydrolases"/>
    <property type="match status" value="1"/>
</dbReference>
<evidence type="ECO:0000256" key="1">
    <source>
        <dbReference type="SAM" id="MobiDB-lite"/>
    </source>
</evidence>
<dbReference type="Pfam" id="PF03567">
    <property type="entry name" value="Sulfotransfer_2"/>
    <property type="match status" value="1"/>
</dbReference>
<proteinExistence type="predicted"/>
<evidence type="ECO:0008006" key="4">
    <source>
        <dbReference type="Google" id="ProtNLM"/>
    </source>
</evidence>
<keyword evidence="3" id="KW-1185">Reference proteome</keyword>
<feature type="region of interest" description="Disordered" evidence="1">
    <location>
        <begin position="256"/>
        <end position="296"/>
    </location>
</feature>
<dbReference type="RefSeq" id="WP_012831584.1">
    <property type="nucleotide sequence ID" value="NC_013440.1"/>
</dbReference>
<dbReference type="GO" id="GO:0008146">
    <property type="term" value="F:sulfotransferase activity"/>
    <property type="evidence" value="ECO:0007669"/>
    <property type="project" value="InterPro"/>
</dbReference>
<reference evidence="2 3" key="1">
    <citation type="journal article" date="2010" name="Stand. Genomic Sci.">
        <title>Complete genome sequence of Haliangium ochraceum type strain (SMP-2).</title>
        <authorList>
            <consortium name="US DOE Joint Genome Institute (JGI-PGF)"/>
            <person name="Ivanova N."/>
            <person name="Daum C."/>
            <person name="Lang E."/>
            <person name="Abt B."/>
            <person name="Kopitz M."/>
            <person name="Saunders E."/>
            <person name="Lapidus A."/>
            <person name="Lucas S."/>
            <person name="Glavina Del Rio T."/>
            <person name="Nolan M."/>
            <person name="Tice H."/>
            <person name="Copeland A."/>
            <person name="Cheng J.F."/>
            <person name="Chen F."/>
            <person name="Bruce D."/>
            <person name="Goodwin L."/>
            <person name="Pitluck S."/>
            <person name="Mavromatis K."/>
            <person name="Pati A."/>
            <person name="Mikhailova N."/>
            <person name="Chen A."/>
            <person name="Palaniappan K."/>
            <person name="Land M."/>
            <person name="Hauser L."/>
            <person name="Chang Y.J."/>
            <person name="Jeffries C.D."/>
            <person name="Detter J.C."/>
            <person name="Brettin T."/>
            <person name="Rohde M."/>
            <person name="Goker M."/>
            <person name="Bristow J."/>
            <person name="Markowitz V."/>
            <person name="Eisen J.A."/>
            <person name="Hugenholtz P."/>
            <person name="Kyrpides N.C."/>
            <person name="Klenk H.P."/>
        </authorList>
    </citation>
    <scope>NUCLEOTIDE SEQUENCE [LARGE SCALE GENOMIC DNA]</scope>
    <source>
        <strain evidence="3">DSM 14365 / CIP 107738 / JCM 11303 / AJ 13395 / SMP-2</strain>
    </source>
</reference>
<dbReference type="HOGENOM" id="CLU_939322_0_0_7"/>
<organism evidence="2 3">
    <name type="scientific">Haliangium ochraceum (strain DSM 14365 / JCM 11303 / SMP-2)</name>
    <dbReference type="NCBI Taxonomy" id="502025"/>
    <lineage>
        <taxon>Bacteria</taxon>
        <taxon>Pseudomonadati</taxon>
        <taxon>Myxococcota</taxon>
        <taxon>Polyangia</taxon>
        <taxon>Haliangiales</taxon>
        <taxon>Kofleriaceae</taxon>
        <taxon>Haliangium</taxon>
    </lineage>
</organism>
<dbReference type="GO" id="GO:0016020">
    <property type="term" value="C:membrane"/>
    <property type="evidence" value="ECO:0007669"/>
    <property type="project" value="InterPro"/>
</dbReference>
<evidence type="ECO:0000313" key="3">
    <source>
        <dbReference type="Proteomes" id="UP000001880"/>
    </source>
</evidence>
<dbReference type="InterPro" id="IPR005331">
    <property type="entry name" value="Sulfotransferase"/>
</dbReference>